<dbReference type="AlphaFoldDB" id="W4L6N9"/>
<dbReference type="Proteomes" id="UP000019141">
    <property type="component" value="Unassembled WGS sequence"/>
</dbReference>
<reference evidence="1 2" key="1">
    <citation type="journal article" date="2014" name="Nature">
        <title>An environmental bacterial taxon with a large and distinct metabolic repertoire.</title>
        <authorList>
            <person name="Wilson M.C."/>
            <person name="Mori T."/>
            <person name="Ruckert C."/>
            <person name="Uria A.R."/>
            <person name="Helf M.J."/>
            <person name="Takada K."/>
            <person name="Gernert C."/>
            <person name="Steffens U.A."/>
            <person name="Heycke N."/>
            <person name="Schmitt S."/>
            <person name="Rinke C."/>
            <person name="Helfrich E.J."/>
            <person name="Brachmann A.O."/>
            <person name="Gurgui C."/>
            <person name="Wakimoto T."/>
            <person name="Kracht M."/>
            <person name="Crusemann M."/>
            <person name="Hentschel U."/>
            <person name="Abe I."/>
            <person name="Matsunaga S."/>
            <person name="Kalinowski J."/>
            <person name="Takeyama H."/>
            <person name="Piel J."/>
        </authorList>
    </citation>
    <scope>NUCLEOTIDE SEQUENCE [LARGE SCALE GENOMIC DNA]</scope>
    <source>
        <strain evidence="2">TSY1</strain>
    </source>
</reference>
<dbReference type="HOGENOM" id="CLU_1871619_0_0_7"/>
<accession>W4L6N9</accession>
<evidence type="ECO:0000313" key="2">
    <source>
        <dbReference type="Proteomes" id="UP000019141"/>
    </source>
</evidence>
<dbReference type="EMBL" id="AZHW01001329">
    <property type="protein sequence ID" value="ETW93011.1"/>
    <property type="molecule type" value="Genomic_DNA"/>
</dbReference>
<keyword evidence="2" id="KW-1185">Reference proteome</keyword>
<sequence>MTDRFSAVMFYHAADPDIAQALLRCSDLVALICQSLYPGADPYGQHPDPSLTPTDPPATLLWWLCSLQVTLDGLHCHVSAAPSDPLATAIQSYLAQHPEQAPRLRQVLVEANARNFVHWDRVTTFIALPEPQSELT</sequence>
<evidence type="ECO:0000313" key="1">
    <source>
        <dbReference type="EMBL" id="ETW93011.1"/>
    </source>
</evidence>
<protein>
    <submittedName>
        <fullName evidence="1">Uncharacterized protein</fullName>
    </submittedName>
</protein>
<comment type="caution">
    <text evidence="1">The sequence shown here is derived from an EMBL/GenBank/DDBJ whole genome shotgun (WGS) entry which is preliminary data.</text>
</comment>
<gene>
    <name evidence="1" type="ORF">ETSY1_41140</name>
</gene>
<organism evidence="1 2">
    <name type="scientific">Entotheonella factor</name>
    <dbReference type="NCBI Taxonomy" id="1429438"/>
    <lineage>
        <taxon>Bacteria</taxon>
        <taxon>Pseudomonadati</taxon>
        <taxon>Nitrospinota/Tectimicrobiota group</taxon>
        <taxon>Candidatus Tectimicrobiota</taxon>
        <taxon>Candidatus Entotheonellia</taxon>
        <taxon>Candidatus Entotheonellales</taxon>
        <taxon>Candidatus Entotheonellaceae</taxon>
        <taxon>Candidatus Entotheonella</taxon>
    </lineage>
</organism>
<name>W4L6N9_ENTF1</name>
<proteinExistence type="predicted"/>